<accession>A0ABS3CV50</accession>
<evidence type="ECO:0000256" key="5">
    <source>
        <dbReference type="ARBA" id="ARBA00022833"/>
    </source>
</evidence>
<feature type="binding site" evidence="9">
    <location>
        <position position="135"/>
    </location>
    <ligand>
        <name>Zn(2+)</name>
        <dbReference type="ChEBI" id="CHEBI:29105"/>
        <note>catalytic</note>
    </ligand>
</feature>
<dbReference type="SUPFAM" id="SSF55166">
    <property type="entry name" value="Hedgehog/DD-peptidase"/>
    <property type="match status" value="1"/>
</dbReference>
<evidence type="ECO:0000256" key="9">
    <source>
        <dbReference type="HAMAP-Rule" id="MF_01924"/>
    </source>
</evidence>
<gene>
    <name evidence="9" type="primary">ddpX</name>
    <name evidence="12" type="ORF">J0A65_11070</name>
</gene>
<proteinExistence type="inferred from homology"/>
<dbReference type="Pfam" id="PF01427">
    <property type="entry name" value="Peptidase_M15"/>
    <property type="match status" value="1"/>
</dbReference>
<evidence type="ECO:0000313" key="12">
    <source>
        <dbReference type="EMBL" id="MBN7820409.1"/>
    </source>
</evidence>
<dbReference type="PIRSF" id="PIRSF026671">
    <property type="entry name" value="AA_dipeptidase"/>
    <property type="match status" value="1"/>
</dbReference>
<evidence type="ECO:0000256" key="10">
    <source>
        <dbReference type="PIRNR" id="PIRNR026671"/>
    </source>
</evidence>
<evidence type="ECO:0000256" key="11">
    <source>
        <dbReference type="SAM" id="SignalP"/>
    </source>
</evidence>
<reference evidence="12 13" key="1">
    <citation type="submission" date="2021-03" db="EMBL/GenBank/DDBJ databases">
        <title>novel species isolated from a fishpond in China.</title>
        <authorList>
            <person name="Lu H."/>
            <person name="Cai Z."/>
        </authorList>
    </citation>
    <scope>NUCLEOTIDE SEQUENCE [LARGE SCALE GENOMIC DNA]</scope>
    <source>
        <strain evidence="12 13">Y57</strain>
    </source>
</reference>
<keyword evidence="8 10" id="KW-0961">Cell wall biogenesis/degradation</keyword>
<comment type="catalytic activity">
    <reaction evidence="1 9 10">
        <text>D-alanyl-D-alanine + H2O = 2 D-alanine</text>
        <dbReference type="Rhea" id="RHEA:20661"/>
        <dbReference type="ChEBI" id="CHEBI:15377"/>
        <dbReference type="ChEBI" id="CHEBI:57416"/>
        <dbReference type="ChEBI" id="CHEBI:57822"/>
        <dbReference type="EC" id="3.4.13.22"/>
    </reaction>
</comment>
<dbReference type="RefSeq" id="WP_206594244.1">
    <property type="nucleotide sequence ID" value="NZ_JAFKCS010000009.1"/>
</dbReference>
<comment type="caution">
    <text evidence="12">The sequence shown here is derived from an EMBL/GenBank/DDBJ whole genome shotgun (WGS) entry which is preliminary data.</text>
</comment>
<organism evidence="12 13">
    <name type="scientific">Bowmanella yangjiangensis</name>
    <dbReference type="NCBI Taxonomy" id="2811230"/>
    <lineage>
        <taxon>Bacteria</taxon>
        <taxon>Pseudomonadati</taxon>
        <taxon>Pseudomonadota</taxon>
        <taxon>Gammaproteobacteria</taxon>
        <taxon>Alteromonadales</taxon>
        <taxon>Alteromonadaceae</taxon>
        <taxon>Bowmanella</taxon>
    </lineage>
</organism>
<dbReference type="PANTHER" id="PTHR43126:SF1">
    <property type="entry name" value="D-ALANYL-D-ALANINE DIPEPTIDASE"/>
    <property type="match status" value="1"/>
</dbReference>
<keyword evidence="2 9" id="KW-0645">Protease</keyword>
<dbReference type="InterPro" id="IPR009045">
    <property type="entry name" value="Zn_M74/Hedgehog-like"/>
</dbReference>
<keyword evidence="3 9" id="KW-0479">Metal-binding</keyword>
<evidence type="ECO:0000256" key="2">
    <source>
        <dbReference type="ARBA" id="ARBA00022670"/>
    </source>
</evidence>
<keyword evidence="7 9" id="KW-0482">Metalloprotease</keyword>
<feature type="site" description="Transition state stabilizer" evidence="9">
    <location>
        <position position="91"/>
    </location>
</feature>
<name>A0ABS3CV50_9ALTE</name>
<evidence type="ECO:0000256" key="3">
    <source>
        <dbReference type="ARBA" id="ARBA00022723"/>
    </source>
</evidence>
<dbReference type="Gene3D" id="3.30.1380.10">
    <property type="match status" value="1"/>
</dbReference>
<feature type="chain" id="PRO_5047211615" description="D-alanyl-D-alanine dipeptidase" evidence="11">
    <location>
        <begin position="19"/>
        <end position="224"/>
    </location>
</feature>
<evidence type="ECO:0000256" key="7">
    <source>
        <dbReference type="ARBA" id="ARBA00023049"/>
    </source>
</evidence>
<keyword evidence="11" id="KW-0732">Signal</keyword>
<evidence type="ECO:0000313" key="13">
    <source>
        <dbReference type="Proteomes" id="UP000663992"/>
    </source>
</evidence>
<comment type="similarity">
    <text evidence="9 10">Belongs to the peptidase M15D family.</text>
</comment>
<protein>
    <recommendedName>
        <fullName evidence="9 10">D-alanyl-D-alanine dipeptidase</fullName>
        <shortName evidence="9 10">D-Ala-D-Ala dipeptidase</shortName>
        <ecNumber evidence="9 10">3.4.13.22</ecNumber>
    </recommendedName>
</protein>
<dbReference type="InterPro" id="IPR000755">
    <property type="entry name" value="A_A_dipeptidase"/>
</dbReference>
<feature type="binding site" evidence="9">
    <location>
        <position position="142"/>
    </location>
    <ligand>
        <name>Zn(2+)</name>
        <dbReference type="ChEBI" id="CHEBI:29105"/>
        <note>catalytic</note>
    </ligand>
</feature>
<feature type="signal peptide" evidence="11">
    <location>
        <begin position="1"/>
        <end position="18"/>
    </location>
</feature>
<dbReference type="EC" id="3.4.13.22" evidence="9 10"/>
<keyword evidence="6 9" id="KW-0224">Dipeptidase</keyword>
<dbReference type="EMBL" id="JAFKCS010000009">
    <property type="protein sequence ID" value="MBN7820409.1"/>
    <property type="molecule type" value="Genomic_DNA"/>
</dbReference>
<dbReference type="PANTHER" id="PTHR43126">
    <property type="entry name" value="D-ALANYL-D-ALANINE DIPEPTIDASE"/>
    <property type="match status" value="1"/>
</dbReference>
<comment type="function">
    <text evidence="9 10">Catalyzes hydrolysis of the D-alanyl-D-alanine dipeptide.</text>
</comment>
<keyword evidence="5 9" id="KW-0862">Zinc</keyword>
<feature type="active site" description="Proton donor/acceptor" evidence="9">
    <location>
        <position position="203"/>
    </location>
</feature>
<dbReference type="CDD" id="cd14817">
    <property type="entry name" value="D-Ala-D-Ala_dipeptidase_VanX"/>
    <property type="match status" value="1"/>
</dbReference>
<evidence type="ECO:0000256" key="1">
    <source>
        <dbReference type="ARBA" id="ARBA00001362"/>
    </source>
</evidence>
<evidence type="ECO:0000256" key="6">
    <source>
        <dbReference type="ARBA" id="ARBA00022997"/>
    </source>
</evidence>
<dbReference type="Proteomes" id="UP000663992">
    <property type="component" value="Unassembled WGS sequence"/>
</dbReference>
<keyword evidence="4 9" id="KW-0378">Hydrolase</keyword>
<keyword evidence="13" id="KW-1185">Reference proteome</keyword>
<evidence type="ECO:0000256" key="4">
    <source>
        <dbReference type="ARBA" id="ARBA00022801"/>
    </source>
</evidence>
<sequence length="224" mass="25405">MRRKILLTVMMTSGWATAQSMPEDFADMTAMLPDAVYDIRYHGSNNFVGMPVDGYLAPKCILQGKAAKALVKVSVAAQAQGYKLKIFDCYRPTQAVAHFMRWAQDLADTATKAAYYPNLSKDKLVGEYIAERSGHSRGATLDLTLMEQDEQGEWVELDMGSPFDMFDVLSNTENPSVTDAQLQNRFTLRTLMEAQGFTNYDMEWWHYSLSPQPYPDTYFNFPVE</sequence>
<dbReference type="HAMAP" id="MF_01924">
    <property type="entry name" value="A_A_dipeptidase"/>
    <property type="match status" value="1"/>
</dbReference>
<comment type="cofactor">
    <cofactor evidence="9">
        <name>Zn(2+)</name>
        <dbReference type="ChEBI" id="CHEBI:29105"/>
    </cofactor>
    <text evidence="9">Binds 1 zinc ion per subunit.</text>
</comment>
<evidence type="ECO:0000256" key="8">
    <source>
        <dbReference type="ARBA" id="ARBA00023316"/>
    </source>
</evidence>
<feature type="binding site" evidence="9">
    <location>
        <position position="206"/>
    </location>
    <ligand>
        <name>Zn(2+)</name>
        <dbReference type="ChEBI" id="CHEBI:29105"/>
        <note>catalytic</note>
    </ligand>
</feature>